<name>A0A5J9US82_9POAL</name>
<dbReference type="Gramene" id="TVU25910">
    <property type="protein sequence ID" value="TVU25910"/>
    <property type="gene ID" value="EJB05_28431"/>
</dbReference>
<dbReference type="GO" id="GO:0006952">
    <property type="term" value="P:defense response"/>
    <property type="evidence" value="ECO:0007669"/>
    <property type="project" value="UniProtKB-KW"/>
</dbReference>
<evidence type="ECO:0000313" key="9">
    <source>
        <dbReference type="EMBL" id="TVU25910.1"/>
    </source>
</evidence>
<sequence>MVSPLIEKYRSQKNIEENLCKLRQLLTTIHGALEAAEGQAISNSWLLRWIRNLEDAACQGGQVLREWKHRSDEVSYALENSSNTFKRIKVATAQFLSCKEAIIRIDDTVKKIEIVAASTSQFIELLKFECSQAVVHRPIIVSVSMHARIIGRIQEKKQVIDVLLKAPVSQISRMYIEKIGKRGSASDLYVIPSGYVLIIWGPKGVGKSTLAQLVCKDQMVKNYFSSVIWMCCREYCSKLDIVGMLCKKLDCTSYTDMDISLTVNMIAERLRTERFLLVLDGLCSYPSEMNDILFILLGRSRPGSKVIITTMYRQFASRMYWSSSLSVRFLPMEDLGCLFIENALGGAHPEEYRKLLLIGKEIAETLWKCSPLAAKVVSGLLHDNLNEKYWYSVLSCCRQLYSPRSKVTLFMQSYKLLPAHLQRCFGVFGTYPRWTFTREDLISQWVHSGVVGNSGGRNSAENVAADCFDDLLRKAFIQPSQVPGLYIVDDMLRDVALHIGPMPLPKPRMQNSTNNKRYQVSRLIDRTLLQVLWERRLLA</sequence>
<dbReference type="Pfam" id="PF18052">
    <property type="entry name" value="Rx_N"/>
    <property type="match status" value="1"/>
</dbReference>
<feature type="domain" description="Disease resistance protein winged helix" evidence="8">
    <location>
        <begin position="434"/>
        <end position="496"/>
    </location>
</feature>
<dbReference type="InterPro" id="IPR002182">
    <property type="entry name" value="NB-ARC"/>
</dbReference>
<dbReference type="InterPro" id="IPR027417">
    <property type="entry name" value="P-loop_NTPase"/>
</dbReference>
<dbReference type="AlphaFoldDB" id="A0A5J9US82"/>
<feature type="domain" description="NB-ARC" evidence="6">
    <location>
        <begin position="196"/>
        <end position="334"/>
    </location>
</feature>
<dbReference type="InterPro" id="IPR058922">
    <property type="entry name" value="WHD_DRP"/>
</dbReference>
<accession>A0A5J9US82</accession>
<dbReference type="EMBL" id="RWGY01000013">
    <property type="protein sequence ID" value="TVU25910.1"/>
    <property type="molecule type" value="Genomic_DNA"/>
</dbReference>
<reference evidence="9 10" key="1">
    <citation type="journal article" date="2019" name="Sci. Rep.">
        <title>A high-quality genome of Eragrostis curvula grass provides insights into Poaceae evolution and supports new strategies to enhance forage quality.</title>
        <authorList>
            <person name="Carballo J."/>
            <person name="Santos B.A.C.M."/>
            <person name="Zappacosta D."/>
            <person name="Garbus I."/>
            <person name="Selva J.P."/>
            <person name="Gallo C.A."/>
            <person name="Diaz A."/>
            <person name="Albertini E."/>
            <person name="Caccamo M."/>
            <person name="Echenique V."/>
        </authorList>
    </citation>
    <scope>NUCLEOTIDE SEQUENCE [LARGE SCALE GENOMIC DNA]</scope>
    <source>
        <strain evidence="10">cv. Victoria</strain>
        <tissue evidence="9">Leaf</tissue>
    </source>
</reference>
<evidence type="ECO:0000256" key="2">
    <source>
        <dbReference type="ARBA" id="ARBA00022614"/>
    </source>
</evidence>
<comment type="similarity">
    <text evidence="1">Belongs to the disease resistance NB-LRR family.</text>
</comment>
<evidence type="ECO:0000256" key="5">
    <source>
        <dbReference type="ARBA" id="ARBA00022821"/>
    </source>
</evidence>
<dbReference type="Pfam" id="PF23559">
    <property type="entry name" value="WHD_DRP"/>
    <property type="match status" value="1"/>
</dbReference>
<keyword evidence="5" id="KW-0611">Plant defense</keyword>
<dbReference type="PANTHER" id="PTHR33377">
    <property type="entry name" value="OS10G0134700 PROTEIN-RELATED"/>
    <property type="match status" value="1"/>
</dbReference>
<organism evidence="9 10">
    <name type="scientific">Eragrostis curvula</name>
    <name type="common">weeping love grass</name>
    <dbReference type="NCBI Taxonomy" id="38414"/>
    <lineage>
        <taxon>Eukaryota</taxon>
        <taxon>Viridiplantae</taxon>
        <taxon>Streptophyta</taxon>
        <taxon>Embryophyta</taxon>
        <taxon>Tracheophyta</taxon>
        <taxon>Spermatophyta</taxon>
        <taxon>Magnoliopsida</taxon>
        <taxon>Liliopsida</taxon>
        <taxon>Poales</taxon>
        <taxon>Poaceae</taxon>
        <taxon>PACMAD clade</taxon>
        <taxon>Chloridoideae</taxon>
        <taxon>Eragrostideae</taxon>
        <taxon>Eragrostidinae</taxon>
        <taxon>Eragrostis</taxon>
    </lineage>
</organism>
<dbReference type="PANTHER" id="PTHR33377:SF62">
    <property type="entry name" value="OS10G0133166 PROTEIN"/>
    <property type="match status" value="1"/>
</dbReference>
<dbReference type="GO" id="GO:0043531">
    <property type="term" value="F:ADP binding"/>
    <property type="evidence" value="ECO:0007669"/>
    <property type="project" value="InterPro"/>
</dbReference>
<comment type="caution">
    <text evidence="9">The sequence shown here is derived from an EMBL/GenBank/DDBJ whole genome shotgun (WGS) entry which is preliminary data.</text>
</comment>
<evidence type="ECO:0008006" key="11">
    <source>
        <dbReference type="Google" id="ProtNLM"/>
    </source>
</evidence>
<gene>
    <name evidence="9" type="ORF">EJB05_28431</name>
</gene>
<evidence type="ECO:0000256" key="1">
    <source>
        <dbReference type="ARBA" id="ARBA00008894"/>
    </source>
</evidence>
<dbReference type="Proteomes" id="UP000324897">
    <property type="component" value="Chromosome 2"/>
</dbReference>
<evidence type="ECO:0000259" key="6">
    <source>
        <dbReference type="Pfam" id="PF00931"/>
    </source>
</evidence>
<dbReference type="Gene3D" id="1.20.5.4130">
    <property type="match status" value="1"/>
</dbReference>
<keyword evidence="10" id="KW-1185">Reference proteome</keyword>
<dbReference type="Gene3D" id="3.40.50.300">
    <property type="entry name" value="P-loop containing nucleotide triphosphate hydrolases"/>
    <property type="match status" value="1"/>
</dbReference>
<dbReference type="PRINTS" id="PR00364">
    <property type="entry name" value="DISEASERSIST"/>
</dbReference>
<dbReference type="Pfam" id="PF00931">
    <property type="entry name" value="NB-ARC"/>
    <property type="match status" value="1"/>
</dbReference>
<feature type="domain" description="Disease resistance N-terminal" evidence="7">
    <location>
        <begin position="4"/>
        <end position="75"/>
    </location>
</feature>
<proteinExistence type="inferred from homology"/>
<protein>
    <recommendedName>
        <fullName evidence="11">NB-ARC domain-containing protein</fullName>
    </recommendedName>
</protein>
<evidence type="ECO:0000259" key="8">
    <source>
        <dbReference type="Pfam" id="PF23559"/>
    </source>
</evidence>
<evidence type="ECO:0000313" key="10">
    <source>
        <dbReference type="Proteomes" id="UP000324897"/>
    </source>
</evidence>
<evidence type="ECO:0000256" key="3">
    <source>
        <dbReference type="ARBA" id="ARBA00022737"/>
    </source>
</evidence>
<feature type="non-terminal residue" evidence="9">
    <location>
        <position position="1"/>
    </location>
</feature>
<evidence type="ECO:0000259" key="7">
    <source>
        <dbReference type="Pfam" id="PF18052"/>
    </source>
</evidence>
<keyword evidence="4" id="KW-0547">Nucleotide-binding</keyword>
<keyword evidence="2" id="KW-0433">Leucine-rich repeat</keyword>
<keyword evidence="3" id="KW-0677">Repeat</keyword>
<dbReference type="OrthoDB" id="1933539at2759"/>
<evidence type="ECO:0000256" key="4">
    <source>
        <dbReference type="ARBA" id="ARBA00022741"/>
    </source>
</evidence>
<dbReference type="InterPro" id="IPR041118">
    <property type="entry name" value="Rx_N"/>
</dbReference>
<dbReference type="SUPFAM" id="SSF52540">
    <property type="entry name" value="P-loop containing nucleoside triphosphate hydrolases"/>
    <property type="match status" value="1"/>
</dbReference>